<evidence type="ECO:0000256" key="1">
    <source>
        <dbReference type="ARBA" id="ARBA00023015"/>
    </source>
</evidence>
<name>A0ABS6F3V3_9CLOT</name>
<dbReference type="Proteomes" id="UP000736583">
    <property type="component" value="Unassembled WGS sequence"/>
</dbReference>
<keyword evidence="5" id="KW-0762">Sugar transport</keyword>
<comment type="caution">
    <text evidence="5">The sequence shown here is derived from an EMBL/GenBank/DDBJ whole genome shotgun (WGS) entry which is preliminary data.</text>
</comment>
<dbReference type="InterPro" id="IPR007737">
    <property type="entry name" value="Mga_HTH"/>
</dbReference>
<dbReference type="PANTHER" id="PTHR30185">
    <property type="entry name" value="CRYPTIC BETA-GLUCOSIDE BGL OPERON ANTITERMINATOR"/>
    <property type="match status" value="1"/>
</dbReference>
<dbReference type="PROSITE" id="PS51094">
    <property type="entry name" value="PTS_EIIA_TYPE_2"/>
    <property type="match status" value="1"/>
</dbReference>
<dbReference type="Pfam" id="PF05043">
    <property type="entry name" value="Mga"/>
    <property type="match status" value="1"/>
</dbReference>
<evidence type="ECO:0000259" key="3">
    <source>
        <dbReference type="PROSITE" id="PS51094"/>
    </source>
</evidence>
<keyword evidence="6" id="KW-1185">Reference proteome</keyword>
<dbReference type="PROSITE" id="PS51372">
    <property type="entry name" value="PRD_2"/>
    <property type="match status" value="1"/>
</dbReference>
<dbReference type="Pfam" id="PF00874">
    <property type="entry name" value="PRD"/>
    <property type="match status" value="1"/>
</dbReference>
<keyword evidence="2" id="KW-0804">Transcription</keyword>
<reference evidence="5 6" key="1">
    <citation type="submission" date="2021-06" db="EMBL/GenBank/DDBJ databases">
        <authorList>
            <person name="Sun Q."/>
            <person name="Li D."/>
        </authorList>
    </citation>
    <scope>NUCLEOTIDE SEQUENCE [LARGE SCALE GENOMIC DNA]</scope>
    <source>
        <strain evidence="5 6">MSJ-4</strain>
    </source>
</reference>
<dbReference type="RefSeq" id="WP_216457870.1">
    <property type="nucleotide sequence ID" value="NZ_JAHLQL010000007.1"/>
</dbReference>
<accession>A0ABS6F3V3</accession>
<dbReference type="InterPro" id="IPR002178">
    <property type="entry name" value="PTS_EIIA_type-2_dom"/>
</dbReference>
<dbReference type="Pfam" id="PF08280">
    <property type="entry name" value="HTH_Mga"/>
    <property type="match status" value="1"/>
</dbReference>
<dbReference type="PANTHER" id="PTHR30185:SF12">
    <property type="entry name" value="TRANSCRIPTIONAL REGULATOR MANR"/>
    <property type="match status" value="1"/>
</dbReference>
<evidence type="ECO:0000313" key="6">
    <source>
        <dbReference type="Proteomes" id="UP000736583"/>
    </source>
</evidence>
<feature type="domain" description="PRD" evidence="4">
    <location>
        <begin position="289"/>
        <end position="395"/>
    </location>
</feature>
<dbReference type="Pfam" id="PF00359">
    <property type="entry name" value="PTS_EIIA_2"/>
    <property type="match status" value="1"/>
</dbReference>
<gene>
    <name evidence="5" type="ORF">KQI89_15680</name>
</gene>
<dbReference type="EMBL" id="JAHLQL010000007">
    <property type="protein sequence ID" value="MBU5593189.1"/>
    <property type="molecule type" value="Genomic_DNA"/>
</dbReference>
<keyword evidence="1" id="KW-0805">Transcription regulation</keyword>
<proteinExistence type="predicted"/>
<dbReference type="InterPro" id="IPR050661">
    <property type="entry name" value="BglG_antiterminators"/>
</dbReference>
<evidence type="ECO:0000259" key="4">
    <source>
        <dbReference type="PROSITE" id="PS51372"/>
    </source>
</evidence>
<dbReference type="CDD" id="cd00211">
    <property type="entry name" value="PTS_IIA_fru"/>
    <property type="match status" value="1"/>
</dbReference>
<evidence type="ECO:0000313" key="5">
    <source>
        <dbReference type="EMBL" id="MBU5593189.1"/>
    </source>
</evidence>
<organism evidence="5 6">
    <name type="scientific">Clostridium simiarum</name>
    <dbReference type="NCBI Taxonomy" id="2841506"/>
    <lineage>
        <taxon>Bacteria</taxon>
        <taxon>Bacillati</taxon>
        <taxon>Bacillota</taxon>
        <taxon>Clostridia</taxon>
        <taxon>Eubacteriales</taxon>
        <taxon>Clostridiaceae</taxon>
        <taxon>Clostridium</taxon>
    </lineage>
</organism>
<dbReference type="InterPro" id="IPR011608">
    <property type="entry name" value="PRD"/>
</dbReference>
<dbReference type="InterPro" id="IPR013199">
    <property type="entry name" value="HTH_Mga_DNA-bd_dom"/>
</dbReference>
<sequence length="638" mass="74129">MKENALSLINILINEEHWVKSSELAIRMNISTRSIKSYINDINDNYKNLIESSKNGYKIDKALAIKLIKDLNPSVPESPRERINYIVKRLANCSDTSDKIELFDLSEELFVSYETIKKDISKAKKVIEEYGLEIVIEKNKVYLLGSEKNKRELLAHILYKEFSNNILNVEFLKKPFPDYDFDVIKNILLDSCKRYNYTINEYSLNNLIISIMISMDRIKQNFTFKISDESKSCFGFRENELSIDITNQIEAEYGIHYNSEELEQFKVMLIGYLLQADFQLINEANIHKFINKEDLDIINQLIKELKQYHFLDVSNSDFIVRFALHIKNLILRLKSMNCTRNPLVEQIRNSCPLIFDCAVAISYKLEQLVGYKVNDDEIAFIALHIGSALVHEKAEDDKVEAVLLFPQYYDFASKLAMQIKEEFSASLNITRVITTFEELQFIKDYDLVISTIPLASKIEKEYVLINPFFFTKDKNIISSKVEAIKLNKKKIHLKKQLLQISSKDFFIKNYGFYNEEEAIKYMSHKMHSLGYVDEDFYNNVIEREKSSSTAFDYIAIPHGMKANSLKTGMFILLNEKPINWGGSHVNIVILFAINSDDLNIFHDVFDNLITLLLEKNNANNILKSESYEQCINSIINCL</sequence>
<evidence type="ECO:0000256" key="2">
    <source>
        <dbReference type="ARBA" id="ARBA00023163"/>
    </source>
</evidence>
<keyword evidence="5" id="KW-0813">Transport</keyword>
<protein>
    <submittedName>
        <fullName evidence="5">PTS sugar transporter subunit IIA</fullName>
    </submittedName>
</protein>
<feature type="domain" description="PTS EIIA type-2" evidence="3">
    <location>
        <begin position="499"/>
        <end position="638"/>
    </location>
</feature>